<gene>
    <name evidence="2" type="ORF">LZC94_39880</name>
</gene>
<dbReference type="SUPFAM" id="SSF48452">
    <property type="entry name" value="TPR-like"/>
    <property type="match status" value="1"/>
</dbReference>
<keyword evidence="3" id="KW-1185">Reference proteome</keyword>
<evidence type="ECO:0000256" key="1">
    <source>
        <dbReference type="SAM" id="SignalP"/>
    </source>
</evidence>
<feature type="signal peptide" evidence="1">
    <location>
        <begin position="1"/>
        <end position="24"/>
    </location>
</feature>
<evidence type="ECO:0000313" key="2">
    <source>
        <dbReference type="EMBL" id="WXB13977.1"/>
    </source>
</evidence>
<dbReference type="Proteomes" id="UP001370348">
    <property type="component" value="Chromosome"/>
</dbReference>
<dbReference type="InterPro" id="IPR011990">
    <property type="entry name" value="TPR-like_helical_dom_sf"/>
</dbReference>
<protein>
    <submittedName>
        <fullName evidence="2">Uncharacterized protein</fullName>
    </submittedName>
</protein>
<reference evidence="2 3" key="1">
    <citation type="submission" date="2021-12" db="EMBL/GenBank/DDBJ databases">
        <title>Discovery of the Pendulisporaceae a myxobacterial family with distinct sporulation behavior and unique specialized metabolism.</title>
        <authorList>
            <person name="Garcia R."/>
            <person name="Popoff A."/>
            <person name="Bader C.D."/>
            <person name="Loehr J."/>
            <person name="Walesch S."/>
            <person name="Walt C."/>
            <person name="Boldt J."/>
            <person name="Bunk B."/>
            <person name="Haeckl F.J.F.P.J."/>
            <person name="Gunesch A.P."/>
            <person name="Birkelbach J."/>
            <person name="Nuebel U."/>
            <person name="Pietschmann T."/>
            <person name="Bach T."/>
            <person name="Mueller R."/>
        </authorList>
    </citation>
    <scope>NUCLEOTIDE SEQUENCE [LARGE SCALE GENOMIC DNA]</scope>
    <source>
        <strain evidence="2 3">MSr11954</strain>
    </source>
</reference>
<proteinExistence type="predicted"/>
<name>A0ABZ2LY49_9BACT</name>
<sequence length="330" mass="35545">MSRKMSKQDSMQNIRPLVPSFVLAATLSCATMSVGCAPSAPPAAPAPAAPAGPTEAELETARALFIDAMKDEEAQDWAAARDKLKQAGAVKMTASIRYHTGLCEEQLKFPCEALNDYIAAVGLARDNEDSEVLLASIEGLSRLGGRLQVLKTFSPSAAGHIGIQCSPHGDGILESFRAEAEARQLEGVRQHALGNVAGAWMAFKQAYTIYPSPKILWNLAMAELDSGKNLDAARHLHAYVASKDPTVTDDKKKMASKRLAEARKKLGGILVEAQGARILVDQEPLPEGYEEGDLIELDPGHHVVVAETGEKRRERSIKVKLGKVARVLFD</sequence>
<feature type="chain" id="PRO_5047078637" evidence="1">
    <location>
        <begin position="25"/>
        <end position="330"/>
    </location>
</feature>
<dbReference type="Gene3D" id="1.25.40.10">
    <property type="entry name" value="Tetratricopeptide repeat domain"/>
    <property type="match status" value="1"/>
</dbReference>
<dbReference type="EMBL" id="CP089984">
    <property type="protein sequence ID" value="WXB13977.1"/>
    <property type="molecule type" value="Genomic_DNA"/>
</dbReference>
<organism evidence="2 3">
    <name type="scientific">Pendulispora albinea</name>
    <dbReference type="NCBI Taxonomy" id="2741071"/>
    <lineage>
        <taxon>Bacteria</taxon>
        <taxon>Pseudomonadati</taxon>
        <taxon>Myxococcota</taxon>
        <taxon>Myxococcia</taxon>
        <taxon>Myxococcales</taxon>
        <taxon>Sorangiineae</taxon>
        <taxon>Pendulisporaceae</taxon>
        <taxon>Pendulispora</taxon>
    </lineage>
</organism>
<keyword evidence="1" id="KW-0732">Signal</keyword>
<evidence type="ECO:0000313" key="3">
    <source>
        <dbReference type="Proteomes" id="UP001370348"/>
    </source>
</evidence>
<dbReference type="RefSeq" id="WP_394823594.1">
    <property type="nucleotide sequence ID" value="NZ_CP089984.1"/>
</dbReference>
<dbReference type="PROSITE" id="PS51257">
    <property type="entry name" value="PROKAR_LIPOPROTEIN"/>
    <property type="match status" value="1"/>
</dbReference>
<accession>A0ABZ2LY49</accession>